<feature type="region of interest" description="Disordered" evidence="9">
    <location>
        <begin position="276"/>
        <end position="311"/>
    </location>
</feature>
<dbReference type="PANTHER" id="PTHR45734">
    <property type="entry name" value="TENSIN"/>
    <property type="match status" value="1"/>
</dbReference>
<evidence type="ECO:0000256" key="6">
    <source>
        <dbReference type="ARBA" id="ARBA00022949"/>
    </source>
</evidence>
<dbReference type="SUPFAM" id="SSF55550">
    <property type="entry name" value="SH2 domain"/>
    <property type="match status" value="1"/>
</dbReference>
<evidence type="ECO:0000256" key="4">
    <source>
        <dbReference type="ARBA" id="ARBA00022801"/>
    </source>
</evidence>
<dbReference type="InterPro" id="IPR011993">
    <property type="entry name" value="PH-like_dom_sf"/>
</dbReference>
<proteinExistence type="inferred from homology"/>
<evidence type="ECO:0000256" key="8">
    <source>
        <dbReference type="PROSITE-ProRule" id="PRU00191"/>
    </source>
</evidence>
<dbReference type="Gene3D" id="3.30.505.10">
    <property type="entry name" value="SH2 domain"/>
    <property type="match status" value="1"/>
</dbReference>
<dbReference type="Pfam" id="PF00017">
    <property type="entry name" value="SH2"/>
    <property type="match status" value="1"/>
</dbReference>
<comment type="subcellular location">
    <subcellularLocation>
        <location evidence="1">Cell junction</location>
    </subcellularLocation>
</comment>
<evidence type="ECO:0000259" key="10">
    <source>
        <dbReference type="PROSITE" id="PS50001"/>
    </source>
</evidence>
<feature type="compositionally biased region" description="Polar residues" evidence="9">
    <location>
        <begin position="293"/>
        <end position="310"/>
    </location>
</feature>
<keyword evidence="5" id="KW-0904">Protein phosphatase</keyword>
<dbReference type="SMART" id="SM00462">
    <property type="entry name" value="PTB"/>
    <property type="match status" value="1"/>
</dbReference>
<organism evidence="11 12">
    <name type="scientific">Trichuris suis</name>
    <name type="common">pig whipworm</name>
    <dbReference type="NCBI Taxonomy" id="68888"/>
    <lineage>
        <taxon>Eukaryota</taxon>
        <taxon>Metazoa</taxon>
        <taxon>Ecdysozoa</taxon>
        <taxon>Nematoda</taxon>
        <taxon>Enoplea</taxon>
        <taxon>Dorylaimia</taxon>
        <taxon>Trichinellida</taxon>
        <taxon>Trichuridae</taxon>
        <taxon>Trichuris</taxon>
    </lineage>
</organism>
<keyword evidence="4" id="KW-0378">Hydrolase</keyword>
<evidence type="ECO:0000313" key="11">
    <source>
        <dbReference type="EMBL" id="KFD58252.1"/>
    </source>
</evidence>
<feature type="domain" description="SH2" evidence="10">
    <location>
        <begin position="1019"/>
        <end position="1125"/>
    </location>
</feature>
<dbReference type="PROSITE" id="PS50001">
    <property type="entry name" value="SH2"/>
    <property type="match status" value="1"/>
</dbReference>
<dbReference type="InterPro" id="IPR013625">
    <property type="entry name" value="PTB"/>
</dbReference>
<dbReference type="PANTHER" id="PTHR45734:SF10">
    <property type="entry name" value="BLISTERY, ISOFORM A"/>
    <property type="match status" value="1"/>
</dbReference>
<evidence type="ECO:0000256" key="9">
    <source>
        <dbReference type="SAM" id="MobiDB-lite"/>
    </source>
</evidence>
<evidence type="ECO:0000256" key="1">
    <source>
        <dbReference type="ARBA" id="ARBA00004282"/>
    </source>
</evidence>
<sequence>MQALFHDNLNNQYEMKECRANYMLPGKQLDVVAAQSMKNSDALNLFQAEIDSKHVSEYFARNACERSIPSLKVDSQRTHKQALAELHAIENMSMHAYATDGNNSLDKSVWQHHPAAVNNQLDEQEVELPVVTNVRGKRASIDVVTEGNLTSIAPSEVPSYTWSSRQRTEHSGYRIQPPAQSRKITDSNYGPFESPYRPPVIPPSKRVLSPAKYQHLRLGALSPATEKSDIDVDLVGEDRYDPQSRAFSYVPAQSLVEHFRSPKKPTKVIPTYEYTHGYDSSATPQAADDRVQSLETPTDADQPTALQQPNFDDLCNPNFYLNFGGSAEEPILSTHTEFSAIPRSWSAPAAVFPKATKATLLNNLPTSPPRQSMVSDFYKRQNSYLPQEIDQEAVDRHLAPSSRSYQEAQLNKAFAESVANNHLQELTKTSVAASVQHPLRIYQRSSPFLSPEDHFPLDTYENHYSKRSETAQSLLSASNGSFITGQQRAARIECSCSQLNFVLFTVLRIEFSIASRAVQPFIPRDVVQPSEPFCLCMERTKDSNTQRLFSPTEREMRSPTHYAVAEDDHLLQNAFERRLYMADQRDQSSGSVYGSLPSDWSVSSATNAESWLDKQMQKLKLRQELTDPHLKKRREQERLLLEELKQVHEDRVARHNRQESDYTVEGIGSKSGASGDDEHSLYAVVSKISTPMGNDKTFYKMETKPAEVESPDLSPLHVNDARMVLSPVDYPTASLLQNGINNSNRYPRAVELQNVDRSTTKSLSSPKSILKKSKPVGAQLLSSPVVDDTRPEEQGILSGQLNDSRYNMAALQLQSYFSGSNLSRNYASPSSLCSRPNKVAILLHYTSKRLSLQMRPETPSFPLRRTETPLPYHPLLYSDAAGAEVSQNRIANRVGPGCIHSGSIRSQSPASHYYAHSVRSSLTSLLGSASWTCWWAMDSVSIDRVNFYVKLHTPPPGVDLNCDVNHSDVQSHFDFDLLSFLPGVPCGKDLPLQPCVAIIEPMEVVHHHPVFVKDTSKFWYKPSISREEAISVLKDKQPGAFIIRDSNSFPGAFGLALKVAIPPPGVQTKSNDRSELVRHFLIETTAKGVKLKGCNNEPIFGSLAALVYQHSMTPLALPCKLLLPEYDPALSVEQITTAQQLLDQGAVCLFSNKSPQREQNGFTAFAEPSELKFCFSSACNVTYLFSNETESLTGPEAVRRTVDVTLTTASTKELDPIVVHLKVSSQGITITDNARKKFFRRHYPVPTITHCSVDPENRQWSVAGSVPAMIFGFVARKSVAKSENVCHVFAELEPEQPASAIVNFISRVILAPSHTVSTD</sequence>
<dbReference type="InterPro" id="IPR000980">
    <property type="entry name" value="SH2"/>
</dbReference>
<dbReference type="SUPFAM" id="SSF50729">
    <property type="entry name" value="PH domain-like"/>
    <property type="match status" value="1"/>
</dbReference>
<dbReference type="Pfam" id="PF08416">
    <property type="entry name" value="PTB"/>
    <property type="match status" value="1"/>
</dbReference>
<protein>
    <recommendedName>
        <fullName evidence="10">SH2 domain-containing protein</fullName>
    </recommendedName>
</protein>
<keyword evidence="12" id="KW-1185">Reference proteome</keyword>
<evidence type="ECO:0000313" key="12">
    <source>
        <dbReference type="Proteomes" id="UP000030764"/>
    </source>
</evidence>
<dbReference type="EMBL" id="KL363185">
    <property type="protein sequence ID" value="KFD58252.1"/>
    <property type="molecule type" value="Genomic_DNA"/>
</dbReference>
<dbReference type="InterPro" id="IPR036860">
    <property type="entry name" value="SH2_dom_sf"/>
</dbReference>
<dbReference type="InterPro" id="IPR035012">
    <property type="entry name" value="Tensin-like_SH2"/>
</dbReference>
<comment type="similarity">
    <text evidence="2">Belongs to the PTEN phosphatase protein family.</text>
</comment>
<evidence type="ECO:0000256" key="2">
    <source>
        <dbReference type="ARBA" id="ARBA00007881"/>
    </source>
</evidence>
<gene>
    <name evidence="11" type="ORF">M513_01015</name>
</gene>
<evidence type="ECO:0000256" key="5">
    <source>
        <dbReference type="ARBA" id="ARBA00022912"/>
    </source>
</evidence>
<dbReference type="CDD" id="cd09927">
    <property type="entry name" value="SH2_Tensin_like"/>
    <property type="match status" value="1"/>
</dbReference>
<dbReference type="GO" id="GO:0005925">
    <property type="term" value="C:focal adhesion"/>
    <property type="evidence" value="ECO:0007669"/>
    <property type="project" value="TreeGrafter"/>
</dbReference>
<evidence type="ECO:0000256" key="7">
    <source>
        <dbReference type="ARBA" id="ARBA00022999"/>
    </source>
</evidence>
<evidence type="ECO:0000256" key="3">
    <source>
        <dbReference type="ARBA" id="ARBA00022553"/>
    </source>
</evidence>
<dbReference type="SMART" id="SM00252">
    <property type="entry name" value="SH2"/>
    <property type="match status" value="1"/>
</dbReference>
<keyword evidence="7 8" id="KW-0727">SH2 domain</keyword>
<keyword evidence="3" id="KW-0597">Phosphoprotein</keyword>
<dbReference type="InterPro" id="IPR051484">
    <property type="entry name" value="Tensin_PTEN_phosphatase"/>
</dbReference>
<dbReference type="InterPro" id="IPR006020">
    <property type="entry name" value="PTB/PI_dom"/>
</dbReference>
<dbReference type="InterPro" id="IPR033929">
    <property type="entry name" value="Tensin_PTB"/>
</dbReference>
<feature type="region of interest" description="Disordered" evidence="9">
    <location>
        <begin position="163"/>
        <end position="203"/>
    </location>
</feature>
<dbReference type="CDD" id="cd01213">
    <property type="entry name" value="PTB_tensin"/>
    <property type="match status" value="1"/>
</dbReference>
<dbReference type="FunFam" id="3.30.505.10:FF:000002">
    <property type="entry name" value="Tensin 1"/>
    <property type="match status" value="1"/>
</dbReference>
<dbReference type="Proteomes" id="UP000030764">
    <property type="component" value="Unassembled WGS sequence"/>
</dbReference>
<accession>A0A085MM06</accession>
<reference evidence="11 12" key="1">
    <citation type="journal article" date="2014" name="Nat. Genet.">
        <title>Genome and transcriptome of the porcine whipworm Trichuris suis.</title>
        <authorList>
            <person name="Jex A.R."/>
            <person name="Nejsum P."/>
            <person name="Schwarz E.M."/>
            <person name="Hu L."/>
            <person name="Young N.D."/>
            <person name="Hall R.S."/>
            <person name="Korhonen P.K."/>
            <person name="Liao S."/>
            <person name="Thamsborg S."/>
            <person name="Xia J."/>
            <person name="Xu P."/>
            <person name="Wang S."/>
            <person name="Scheerlinck J.P."/>
            <person name="Hofmann A."/>
            <person name="Sternberg P.W."/>
            <person name="Wang J."/>
            <person name="Gasser R.B."/>
        </authorList>
    </citation>
    <scope>NUCLEOTIDE SEQUENCE [LARGE SCALE GENOMIC DNA]</scope>
    <source>
        <strain evidence="11">DCEP-RM93M</strain>
    </source>
</reference>
<name>A0A085MM06_9BILA</name>
<keyword evidence="6" id="KW-0965">Cell junction</keyword>
<dbReference type="Gene3D" id="2.30.29.30">
    <property type="entry name" value="Pleckstrin-homology domain (PH domain)/Phosphotyrosine-binding domain (PTB)"/>
    <property type="match status" value="1"/>
</dbReference>
<dbReference type="GO" id="GO:0004721">
    <property type="term" value="F:phosphoprotein phosphatase activity"/>
    <property type="evidence" value="ECO:0007669"/>
    <property type="project" value="UniProtKB-KW"/>
</dbReference>